<gene>
    <name evidence="1" type="ORF">OKIOD_LOCUS237</name>
</gene>
<organism evidence="1 2">
    <name type="scientific">Oikopleura dioica</name>
    <name type="common">Tunicate</name>
    <dbReference type="NCBI Taxonomy" id="34765"/>
    <lineage>
        <taxon>Eukaryota</taxon>
        <taxon>Metazoa</taxon>
        <taxon>Chordata</taxon>
        <taxon>Tunicata</taxon>
        <taxon>Appendicularia</taxon>
        <taxon>Copelata</taxon>
        <taxon>Oikopleuridae</taxon>
        <taxon>Oikopleura</taxon>
    </lineage>
</organism>
<evidence type="ECO:0000313" key="1">
    <source>
        <dbReference type="EMBL" id="CAG5077309.1"/>
    </source>
</evidence>
<sequence>MKIFGFFCVQAIAAEETCNEGLSSNYCRTRGKTLDNDKLYNDAVKRYQEQEAEFNTLGQCYNDIKNWGATQGDREWDFKGCKASGKCSQKNPDGSDPTDQQIRDCCLNNDWDYLYYSVQNVTIFGQETLNQADELYNKMLNFKNCIGDHCGIDIKRFF</sequence>
<proteinExistence type="predicted"/>
<protein>
    <submittedName>
        <fullName evidence="1">Oidioi.mRNA.OKI2018_I69.PAR.g8679.t1.cds</fullName>
    </submittedName>
</protein>
<name>A0ABN7RN45_OIKDI</name>
<dbReference type="EMBL" id="OU015568">
    <property type="protein sequence ID" value="CAG5077309.1"/>
    <property type="molecule type" value="Genomic_DNA"/>
</dbReference>
<reference evidence="1 2" key="1">
    <citation type="submission" date="2021-04" db="EMBL/GenBank/DDBJ databases">
        <authorList>
            <person name="Bliznina A."/>
        </authorList>
    </citation>
    <scope>NUCLEOTIDE SEQUENCE [LARGE SCALE GENOMIC DNA]</scope>
</reference>
<keyword evidence="2" id="KW-1185">Reference proteome</keyword>
<accession>A0ABN7RN45</accession>
<dbReference type="Proteomes" id="UP001158576">
    <property type="component" value="Chromosome PAR"/>
</dbReference>
<evidence type="ECO:0000313" key="2">
    <source>
        <dbReference type="Proteomes" id="UP001158576"/>
    </source>
</evidence>